<dbReference type="EMBL" id="VLKE01000001">
    <property type="protein sequence ID" value="TWH65108.1"/>
    <property type="molecule type" value="Genomic_DNA"/>
</dbReference>
<reference evidence="2 3" key="1">
    <citation type="submission" date="2019-07" db="EMBL/GenBank/DDBJ databases">
        <title>R&amp;d 2014.</title>
        <authorList>
            <person name="Klenk H.-P."/>
        </authorList>
    </citation>
    <scope>NUCLEOTIDE SEQUENCE [LARGE SCALE GENOMIC DNA]</scope>
    <source>
        <strain evidence="2 3">DSM 43868</strain>
    </source>
</reference>
<comment type="caution">
    <text evidence="2">The sequence shown here is derived from an EMBL/GenBank/DDBJ whole genome shotgun (WGS) entry which is preliminary data.</text>
</comment>
<evidence type="ECO:0000313" key="3">
    <source>
        <dbReference type="Proteomes" id="UP000319825"/>
    </source>
</evidence>
<dbReference type="Proteomes" id="UP000319825">
    <property type="component" value="Unassembled WGS sequence"/>
</dbReference>
<dbReference type="PANTHER" id="PTHR46865:SF8">
    <property type="entry name" value="POSSIBLE OXIDOREDUCTASE"/>
    <property type="match status" value="1"/>
</dbReference>
<evidence type="ECO:0000313" key="2">
    <source>
        <dbReference type="EMBL" id="TWH65108.1"/>
    </source>
</evidence>
<dbReference type="SUPFAM" id="SSF51905">
    <property type="entry name" value="FAD/NAD(P)-binding domain"/>
    <property type="match status" value="1"/>
</dbReference>
<feature type="domain" description="FAD-binding" evidence="1">
    <location>
        <begin position="86"/>
        <end position="288"/>
    </location>
</feature>
<dbReference type="AlphaFoldDB" id="A0A562I333"/>
<gene>
    <name evidence="2" type="ORF">JD77_00043</name>
</gene>
<dbReference type="InterPro" id="IPR002938">
    <property type="entry name" value="FAD-bd"/>
</dbReference>
<proteinExistence type="predicted"/>
<name>A0A562I333_MICOL</name>
<protein>
    <submittedName>
        <fullName evidence="2">2-polyprenyl-6-methoxyphenol hydroxylase-like FAD-dependent oxidoreductase</fullName>
    </submittedName>
</protein>
<sequence length="365" mass="39149">MVEKAPGPRGGGYVVNFSGVGYEAAGRLGILPDLERAEQPTPELVYVDESGRRVAALPPEAHAALVGGASVTLLRGDLEAALHRALSDRARLRFGTTVTRLDQDDDGVDVGFSDGTDGRFDLVVGADGLHSQVRAAVFGPEERFRADLGHAVISCLLPEPPRAARLDAAQSVGVGLVGRGVGITPTADGRCAAFFAFRTDDVERDLREGPVPTLRRVYGDLGWVVPDLLTAVAKEDSIYFDRICQIRMERWHQGRVVLLGDSAWCVSLFAGSGSSLAVGGAELLGDVLDRHHGDPSGALAAWEAEFRPLVLSRQREALRATAMFVAPNATALWLRTMAFRLSGSRPVRWAGRRFFGNNRRAAASS</sequence>
<dbReference type="PANTHER" id="PTHR46865">
    <property type="entry name" value="OXIDOREDUCTASE-RELATED"/>
    <property type="match status" value="1"/>
</dbReference>
<dbReference type="Pfam" id="PF01494">
    <property type="entry name" value="FAD_binding_3"/>
    <property type="match status" value="1"/>
</dbReference>
<organism evidence="2 3">
    <name type="scientific">Micromonospora olivasterospora</name>
    <dbReference type="NCBI Taxonomy" id="1880"/>
    <lineage>
        <taxon>Bacteria</taxon>
        <taxon>Bacillati</taxon>
        <taxon>Actinomycetota</taxon>
        <taxon>Actinomycetes</taxon>
        <taxon>Micromonosporales</taxon>
        <taxon>Micromonosporaceae</taxon>
        <taxon>Micromonospora</taxon>
    </lineage>
</organism>
<dbReference type="GO" id="GO:0071949">
    <property type="term" value="F:FAD binding"/>
    <property type="evidence" value="ECO:0007669"/>
    <property type="project" value="InterPro"/>
</dbReference>
<accession>A0A562I333</accession>
<dbReference type="InterPro" id="IPR036188">
    <property type="entry name" value="FAD/NAD-bd_sf"/>
</dbReference>
<dbReference type="Gene3D" id="3.30.9.10">
    <property type="entry name" value="D-Amino Acid Oxidase, subunit A, domain 2"/>
    <property type="match status" value="1"/>
</dbReference>
<dbReference type="Gene3D" id="3.50.50.60">
    <property type="entry name" value="FAD/NAD(P)-binding domain"/>
    <property type="match status" value="1"/>
</dbReference>
<evidence type="ECO:0000259" key="1">
    <source>
        <dbReference type="Pfam" id="PF01494"/>
    </source>
</evidence>
<keyword evidence="3" id="KW-1185">Reference proteome</keyword>
<dbReference type="InterPro" id="IPR051704">
    <property type="entry name" value="FAD_aromatic-hydroxylase"/>
</dbReference>